<proteinExistence type="predicted"/>
<dbReference type="AlphaFoldDB" id="A0A0F7SL49"/>
<feature type="compositionally biased region" description="Basic and acidic residues" evidence="1">
    <location>
        <begin position="38"/>
        <end position="48"/>
    </location>
</feature>
<feature type="compositionally biased region" description="Basic and acidic residues" evidence="1">
    <location>
        <begin position="146"/>
        <end position="162"/>
    </location>
</feature>
<feature type="compositionally biased region" description="Basic and acidic residues" evidence="1">
    <location>
        <begin position="198"/>
        <end position="213"/>
    </location>
</feature>
<organism evidence="2">
    <name type="scientific">Phaffia rhodozyma</name>
    <name type="common">Yeast</name>
    <name type="synonym">Xanthophyllomyces dendrorhous</name>
    <dbReference type="NCBI Taxonomy" id="264483"/>
    <lineage>
        <taxon>Eukaryota</taxon>
        <taxon>Fungi</taxon>
        <taxon>Dikarya</taxon>
        <taxon>Basidiomycota</taxon>
        <taxon>Agaricomycotina</taxon>
        <taxon>Tremellomycetes</taxon>
        <taxon>Cystofilobasidiales</taxon>
        <taxon>Mrakiaceae</taxon>
        <taxon>Phaffia</taxon>
    </lineage>
</organism>
<feature type="compositionally biased region" description="Polar residues" evidence="1">
    <location>
        <begin position="254"/>
        <end position="278"/>
    </location>
</feature>
<feature type="compositionally biased region" description="Basic and acidic residues" evidence="1">
    <location>
        <begin position="65"/>
        <end position="76"/>
    </location>
</feature>
<evidence type="ECO:0000313" key="2">
    <source>
        <dbReference type="EMBL" id="CED82171.1"/>
    </source>
</evidence>
<accession>A0A0F7SL49</accession>
<name>A0A0F7SL49_PHARH</name>
<evidence type="ECO:0000256" key="1">
    <source>
        <dbReference type="SAM" id="MobiDB-lite"/>
    </source>
</evidence>
<feature type="compositionally biased region" description="Basic and acidic residues" evidence="1">
    <location>
        <begin position="228"/>
        <end position="239"/>
    </location>
</feature>
<feature type="compositionally biased region" description="Polar residues" evidence="1">
    <location>
        <begin position="52"/>
        <end position="64"/>
    </location>
</feature>
<feature type="region of interest" description="Disordered" evidence="1">
    <location>
        <begin position="1"/>
        <end position="313"/>
    </location>
</feature>
<feature type="compositionally biased region" description="Polar residues" evidence="1">
    <location>
        <begin position="288"/>
        <end position="298"/>
    </location>
</feature>
<feature type="compositionally biased region" description="Polar residues" evidence="1">
    <location>
        <begin position="77"/>
        <end position="87"/>
    </location>
</feature>
<feature type="compositionally biased region" description="Basic residues" evidence="1">
    <location>
        <begin position="135"/>
        <end position="145"/>
    </location>
</feature>
<dbReference type="EMBL" id="LN483124">
    <property type="protein sequence ID" value="CED82171.1"/>
    <property type="molecule type" value="Genomic_DNA"/>
</dbReference>
<feature type="compositionally biased region" description="Basic and acidic residues" evidence="1">
    <location>
        <begin position="90"/>
        <end position="101"/>
    </location>
</feature>
<sequence>MTESIAMASSKLQSNSRFAKRPPSSSTASDSSLPVQSSRRDRDRRSGEVKSLPTSVSVKVNSGDNSRKPRTHDLRNETNQNKQLNNQRHQRQEGMVRDKSSGTRPAILRETQTPRELASNKQNEGMIIRNDHQQTGKKKPKRRKGNEKDTSPLADSEKRKEASMTLENLLDDMSKQAIRPMPQVHVRTKSSQPQTHQNKPENKPDENKRRERNATLASSEGSRTIPGRSDRHRDNDHHQSIRSPRSLPDDSPSTNNHCRASIKENVSQKRSSNRPQRNSIRHEPTTLRRPSSDNSTSGHHALVGSPEPEQNTKINTPQVKQLQPEHEFDPSQNGDFVPTKTPYVKIVCQRDPGHTTIKRQFSINDILVSAIWTLPPTPPSLSHPEGQQSYQVTVKDPYDLGRALKMKSSSFRIISAHLEDEI</sequence>
<protein>
    <submittedName>
        <fullName evidence="2">Uncharacterized protein</fullName>
    </submittedName>
</protein>
<feature type="compositionally biased region" description="Low complexity" evidence="1">
    <location>
        <begin position="241"/>
        <end position="253"/>
    </location>
</feature>
<reference evidence="2" key="1">
    <citation type="submission" date="2014-08" db="EMBL/GenBank/DDBJ databases">
        <authorList>
            <person name="Sharma Rahul"/>
            <person name="Thines Marco"/>
        </authorList>
    </citation>
    <scope>NUCLEOTIDE SEQUENCE</scope>
</reference>